<keyword evidence="16" id="KW-1185">Reference proteome</keyword>
<dbReference type="SUPFAM" id="SSF56276">
    <property type="entry name" value="S-adenosylmethionine decarboxylase"/>
    <property type="match status" value="1"/>
</dbReference>
<proteinExistence type="inferred from homology"/>
<comment type="cofactor">
    <cofactor evidence="1">
        <name>pyruvate</name>
        <dbReference type="ChEBI" id="CHEBI:15361"/>
    </cofactor>
</comment>
<accession>A0A316Z5Z2</accession>
<evidence type="ECO:0000256" key="9">
    <source>
        <dbReference type="ARBA" id="ARBA00023115"/>
    </source>
</evidence>
<comment type="similarity">
    <text evidence="3">Belongs to the eukaryotic AdoMetDC family.</text>
</comment>
<keyword evidence="9" id="KW-0620">Polyamine biosynthesis</keyword>
<dbReference type="PROSITE" id="PS01336">
    <property type="entry name" value="ADOMETDC"/>
    <property type="match status" value="1"/>
</dbReference>
<dbReference type="InterPro" id="IPR001985">
    <property type="entry name" value="S-AdoMet_decarboxylase_euk"/>
</dbReference>
<evidence type="ECO:0000256" key="10">
    <source>
        <dbReference type="ARBA" id="ARBA00023145"/>
    </source>
</evidence>
<dbReference type="InterPro" id="IPR018166">
    <property type="entry name" value="S-AdoMet_deCO2ase_CS"/>
</dbReference>
<dbReference type="RefSeq" id="XP_025597260.1">
    <property type="nucleotide sequence ID" value="XM_025740622.1"/>
</dbReference>
<keyword evidence="11" id="KW-0456">Lyase</keyword>
<evidence type="ECO:0000256" key="1">
    <source>
        <dbReference type="ARBA" id="ARBA00001928"/>
    </source>
</evidence>
<evidence type="ECO:0000256" key="2">
    <source>
        <dbReference type="ARBA" id="ARBA00004911"/>
    </source>
</evidence>
<organism evidence="15 16">
    <name type="scientific">Tilletiopsis washingtonensis</name>
    <dbReference type="NCBI Taxonomy" id="58919"/>
    <lineage>
        <taxon>Eukaryota</taxon>
        <taxon>Fungi</taxon>
        <taxon>Dikarya</taxon>
        <taxon>Basidiomycota</taxon>
        <taxon>Ustilaginomycotina</taxon>
        <taxon>Exobasidiomycetes</taxon>
        <taxon>Entylomatales</taxon>
        <taxon>Entylomatales incertae sedis</taxon>
        <taxon>Tilletiopsis</taxon>
    </lineage>
</organism>
<evidence type="ECO:0000256" key="13">
    <source>
        <dbReference type="ARBA" id="ARBA00023317"/>
    </source>
</evidence>
<keyword evidence="12" id="KW-0704">Schiff base</keyword>
<reference evidence="15 16" key="1">
    <citation type="journal article" date="2018" name="Mol. Biol. Evol.">
        <title>Broad Genomic Sampling Reveals a Smut Pathogenic Ancestry of the Fungal Clade Ustilaginomycotina.</title>
        <authorList>
            <person name="Kijpornyongpan T."/>
            <person name="Mondo S.J."/>
            <person name="Barry K."/>
            <person name="Sandor L."/>
            <person name="Lee J."/>
            <person name="Lipzen A."/>
            <person name="Pangilinan J."/>
            <person name="LaButti K."/>
            <person name="Hainaut M."/>
            <person name="Henrissat B."/>
            <person name="Grigoriev I.V."/>
            <person name="Spatafora J.W."/>
            <person name="Aime M.C."/>
        </authorList>
    </citation>
    <scope>NUCLEOTIDE SEQUENCE [LARGE SCALE GENOMIC DNA]</scope>
    <source>
        <strain evidence="15 16">MCA 4186</strain>
    </source>
</reference>
<dbReference type="UniPathway" id="UPA00331">
    <property type="reaction ID" value="UER00451"/>
</dbReference>
<evidence type="ECO:0000256" key="6">
    <source>
        <dbReference type="ARBA" id="ARBA00022793"/>
    </source>
</evidence>
<keyword evidence="13" id="KW-0670">Pyruvate</keyword>
<evidence type="ECO:0000256" key="14">
    <source>
        <dbReference type="SAM" id="MobiDB-lite"/>
    </source>
</evidence>
<keyword evidence="6" id="KW-0210">Decarboxylase</keyword>
<evidence type="ECO:0000256" key="4">
    <source>
        <dbReference type="ARBA" id="ARBA00012357"/>
    </source>
</evidence>
<dbReference type="InterPro" id="IPR048283">
    <property type="entry name" value="AdoMetDC-like"/>
</dbReference>
<evidence type="ECO:0000256" key="5">
    <source>
        <dbReference type="ARBA" id="ARBA00022691"/>
    </source>
</evidence>
<keyword evidence="10" id="KW-0865">Zymogen</keyword>
<keyword evidence="5" id="KW-0949">S-adenosyl-L-methionine</keyword>
<evidence type="ECO:0000256" key="3">
    <source>
        <dbReference type="ARBA" id="ARBA00008466"/>
    </source>
</evidence>
<dbReference type="GO" id="GO:0004014">
    <property type="term" value="F:adenosylmethionine decarboxylase activity"/>
    <property type="evidence" value="ECO:0007669"/>
    <property type="project" value="UniProtKB-EC"/>
</dbReference>
<feature type="compositionally biased region" description="Polar residues" evidence="14">
    <location>
        <begin position="15"/>
        <end position="24"/>
    </location>
</feature>
<dbReference type="EC" id="4.1.1.50" evidence="4"/>
<evidence type="ECO:0000313" key="16">
    <source>
        <dbReference type="Proteomes" id="UP000245946"/>
    </source>
</evidence>
<dbReference type="GO" id="GO:0008295">
    <property type="term" value="P:spermidine biosynthetic process"/>
    <property type="evidence" value="ECO:0007669"/>
    <property type="project" value="UniProtKB-KW"/>
</dbReference>
<dbReference type="GeneID" id="37268168"/>
<dbReference type="InterPro" id="IPR016067">
    <property type="entry name" value="S-AdoMet_deCO2ase_core"/>
</dbReference>
<comment type="pathway">
    <text evidence="2">Amine and polyamine biosynthesis; S-adenosylmethioninamine biosynthesis; S-adenosylmethioninamine from S-adenosyl-L-methionine: step 1/1.</text>
</comment>
<dbReference type="GO" id="GO:0005829">
    <property type="term" value="C:cytosol"/>
    <property type="evidence" value="ECO:0007669"/>
    <property type="project" value="TreeGrafter"/>
</dbReference>
<dbReference type="GO" id="GO:0006597">
    <property type="term" value="P:spermine biosynthetic process"/>
    <property type="evidence" value="ECO:0007669"/>
    <property type="project" value="InterPro"/>
</dbReference>
<dbReference type="AlphaFoldDB" id="A0A316Z5Z2"/>
<dbReference type="Proteomes" id="UP000245946">
    <property type="component" value="Unassembled WGS sequence"/>
</dbReference>
<dbReference type="PANTHER" id="PTHR11570:SF0">
    <property type="entry name" value="S-ADENOSYLMETHIONINE DECARBOXYLASE PROENZYME"/>
    <property type="match status" value="1"/>
</dbReference>
<name>A0A316Z5Z2_9BASI</name>
<evidence type="ECO:0000256" key="8">
    <source>
        <dbReference type="ARBA" id="ARBA00023066"/>
    </source>
</evidence>
<protein>
    <recommendedName>
        <fullName evidence="4">adenosylmethionine decarboxylase</fullName>
        <ecNumber evidence="4">4.1.1.50</ecNumber>
    </recommendedName>
</protein>
<dbReference type="NCBIfam" id="TIGR00535">
    <property type="entry name" value="SAM_DCase"/>
    <property type="match status" value="1"/>
</dbReference>
<feature type="region of interest" description="Disordered" evidence="14">
    <location>
        <begin position="1"/>
        <end position="86"/>
    </location>
</feature>
<feature type="region of interest" description="Disordered" evidence="14">
    <location>
        <begin position="483"/>
        <end position="506"/>
    </location>
</feature>
<dbReference type="Pfam" id="PF01536">
    <property type="entry name" value="SAM_decarbox"/>
    <property type="match status" value="1"/>
</dbReference>
<dbReference type="STRING" id="58919.A0A316Z5Z2"/>
<dbReference type="EMBL" id="KZ819297">
    <property type="protein sequence ID" value="PWN96981.1"/>
    <property type="molecule type" value="Genomic_DNA"/>
</dbReference>
<dbReference type="OrthoDB" id="1068353at2759"/>
<sequence length="559" mass="58919">MTALAASPSRPFAEQQRTPRSSSMLADAGHAAAPPPLRLPRGHDSADLHVCPEIAPAPPPGAASASSTPALAPPPPSDDPSGPFEGPEKLLELWFAPAADALPAAALHRSFGLTQQPRPRAGLRAIERARWEGMLDLVSCKVLSVLDGDECDAYLLSESSMFVFPHKLILKTCGTTTLLLGLERILRLAHEALGLALPAGVGAEALVVAEREAHDDEDAAFRALGAVVKSTFYSRKSFMFPERQKGPHRDWMLEVAVLDRYLDAGAAYTVGKMNGDHWLLYMAAAPDSPRAPASAQHAVSLLPKLDAGVERPLALPSPLGLQSGSDQTLEVLMTHLSPASCSRFSYPASLAMPAGATGSRGHVLGAQTSDVLGLSTLFPASQLDAFAFEPCGYSANALVPASPGNGAGYWTVHVTPEEGSSYASFETNVEVRAAEASSDSASLDGGALELGKAGKSAIRSFEGLVARVVAIFEPGRLSVTLFTSTSRSGDDDESADPPTADTATDGTSTLNASILDAGSVLHALELPGYRRTDRIAYEFEDYDLVFVSFDRTGSRLPRR</sequence>
<keyword evidence="8" id="KW-0745">Spermidine biosynthesis</keyword>
<evidence type="ECO:0000256" key="12">
    <source>
        <dbReference type="ARBA" id="ARBA00023270"/>
    </source>
</evidence>
<keyword evidence="7" id="KW-0068">Autocatalytic cleavage</keyword>
<gene>
    <name evidence="15" type="ORF">FA09DRAFT_310114</name>
</gene>
<evidence type="ECO:0000256" key="11">
    <source>
        <dbReference type="ARBA" id="ARBA00023239"/>
    </source>
</evidence>
<evidence type="ECO:0000256" key="7">
    <source>
        <dbReference type="ARBA" id="ARBA00022813"/>
    </source>
</evidence>
<dbReference type="PANTHER" id="PTHR11570">
    <property type="entry name" value="S-ADENOSYLMETHIONINE DECARBOXYLASE"/>
    <property type="match status" value="1"/>
</dbReference>
<feature type="compositionally biased region" description="Low complexity" evidence="14">
    <location>
        <begin position="496"/>
        <end position="506"/>
    </location>
</feature>
<dbReference type="Gene3D" id="3.60.90.10">
    <property type="entry name" value="S-adenosylmethionine decarboxylase"/>
    <property type="match status" value="1"/>
</dbReference>
<evidence type="ECO:0000313" key="15">
    <source>
        <dbReference type="EMBL" id="PWN96981.1"/>
    </source>
</evidence>